<evidence type="ECO:0000313" key="3">
    <source>
        <dbReference type="Proteomes" id="UP001057375"/>
    </source>
</evidence>
<reference evidence="2" key="1">
    <citation type="submission" date="2022-03" db="EMBL/GenBank/DDBJ databases">
        <title>Draft genome sequence of Aduncisulcus paluster, a free-living microaerophilic Fornicata.</title>
        <authorList>
            <person name="Yuyama I."/>
            <person name="Kume K."/>
            <person name="Tamura T."/>
            <person name="Inagaki Y."/>
            <person name="Hashimoto T."/>
        </authorList>
    </citation>
    <scope>NUCLEOTIDE SEQUENCE</scope>
    <source>
        <strain evidence="2">NY0171</strain>
    </source>
</reference>
<keyword evidence="3" id="KW-1185">Reference proteome</keyword>
<dbReference type="EMBL" id="BQXS01000745">
    <property type="protein sequence ID" value="GKT29229.1"/>
    <property type="molecule type" value="Genomic_DNA"/>
</dbReference>
<gene>
    <name evidence="2" type="ORF">ADUPG1_001112</name>
</gene>
<feature type="compositionally biased region" description="Low complexity" evidence="1">
    <location>
        <begin position="185"/>
        <end position="200"/>
    </location>
</feature>
<feature type="non-terminal residue" evidence="2">
    <location>
        <position position="211"/>
    </location>
</feature>
<feature type="compositionally biased region" description="Low complexity" evidence="1">
    <location>
        <begin position="113"/>
        <end position="174"/>
    </location>
</feature>
<proteinExistence type="predicted"/>
<organism evidence="2 3">
    <name type="scientific">Aduncisulcus paluster</name>
    <dbReference type="NCBI Taxonomy" id="2918883"/>
    <lineage>
        <taxon>Eukaryota</taxon>
        <taxon>Metamonada</taxon>
        <taxon>Carpediemonas-like organisms</taxon>
        <taxon>Aduncisulcus</taxon>
    </lineage>
</organism>
<feature type="compositionally biased region" description="Polar residues" evidence="1">
    <location>
        <begin position="201"/>
        <end position="211"/>
    </location>
</feature>
<sequence>MSSVVQLLSSPHCSRATKQPHALKVLGFTPMSSSGNLLSPPEAYIIRICEKDHVLYLQTGPLVKQMIENKQIRAGDYITILEVVPNESFNIVTKLKKVYDPSMLLPQSSMLHSPSSPRRGAAPSPSINSPSLRSSHVPSTASSFHSSSMGSSTHHSSLASSSSSHSFSQHISTHPPISPTKPMISKSRSQPQVSSSGVPSNTPFSPSHGTP</sequence>
<dbReference type="Proteomes" id="UP001057375">
    <property type="component" value="Unassembled WGS sequence"/>
</dbReference>
<protein>
    <submittedName>
        <fullName evidence="2">Uncharacterized protein</fullName>
    </submittedName>
</protein>
<comment type="caution">
    <text evidence="2">The sequence shown here is derived from an EMBL/GenBank/DDBJ whole genome shotgun (WGS) entry which is preliminary data.</text>
</comment>
<feature type="region of interest" description="Disordered" evidence="1">
    <location>
        <begin position="109"/>
        <end position="211"/>
    </location>
</feature>
<evidence type="ECO:0000256" key="1">
    <source>
        <dbReference type="SAM" id="MobiDB-lite"/>
    </source>
</evidence>
<evidence type="ECO:0000313" key="2">
    <source>
        <dbReference type="EMBL" id="GKT29229.1"/>
    </source>
</evidence>
<name>A0ABQ5K9J7_9EUKA</name>
<accession>A0ABQ5K9J7</accession>